<dbReference type="EMBL" id="JBBPBN010000740">
    <property type="protein sequence ID" value="KAK8482741.1"/>
    <property type="molecule type" value="Genomic_DNA"/>
</dbReference>
<organism evidence="2 3">
    <name type="scientific">Hibiscus sabdariffa</name>
    <name type="common">roselle</name>
    <dbReference type="NCBI Taxonomy" id="183260"/>
    <lineage>
        <taxon>Eukaryota</taxon>
        <taxon>Viridiplantae</taxon>
        <taxon>Streptophyta</taxon>
        <taxon>Embryophyta</taxon>
        <taxon>Tracheophyta</taxon>
        <taxon>Spermatophyta</taxon>
        <taxon>Magnoliopsida</taxon>
        <taxon>eudicotyledons</taxon>
        <taxon>Gunneridae</taxon>
        <taxon>Pentapetalae</taxon>
        <taxon>rosids</taxon>
        <taxon>malvids</taxon>
        <taxon>Malvales</taxon>
        <taxon>Malvaceae</taxon>
        <taxon>Malvoideae</taxon>
        <taxon>Hibiscus</taxon>
    </lineage>
</organism>
<evidence type="ECO:0000313" key="2">
    <source>
        <dbReference type="EMBL" id="KAK8482741.1"/>
    </source>
</evidence>
<proteinExistence type="predicted"/>
<evidence type="ECO:0000313" key="3">
    <source>
        <dbReference type="Proteomes" id="UP001396334"/>
    </source>
</evidence>
<comment type="caution">
    <text evidence="2">The sequence shown here is derived from an EMBL/GenBank/DDBJ whole genome shotgun (WGS) entry which is preliminary data.</text>
</comment>
<gene>
    <name evidence="2" type="ORF">V6N11_055077</name>
</gene>
<name>A0ABR1ZQN6_9ROSI</name>
<reference evidence="2 3" key="1">
    <citation type="journal article" date="2024" name="G3 (Bethesda)">
        <title>Genome assembly of Hibiscus sabdariffa L. provides insights into metabolisms of medicinal natural products.</title>
        <authorList>
            <person name="Kim T."/>
        </authorList>
    </citation>
    <scope>NUCLEOTIDE SEQUENCE [LARGE SCALE GENOMIC DNA]</scope>
    <source>
        <strain evidence="2">TK-2024</strain>
        <tissue evidence="2">Old leaves</tissue>
    </source>
</reference>
<dbReference type="Proteomes" id="UP001396334">
    <property type="component" value="Unassembled WGS sequence"/>
</dbReference>
<protein>
    <submittedName>
        <fullName evidence="2">Uncharacterized protein</fullName>
    </submittedName>
</protein>
<accession>A0ABR1ZQN6</accession>
<feature type="region of interest" description="Disordered" evidence="1">
    <location>
        <begin position="192"/>
        <end position="215"/>
    </location>
</feature>
<evidence type="ECO:0000256" key="1">
    <source>
        <dbReference type="SAM" id="MobiDB-lite"/>
    </source>
</evidence>
<keyword evidence="3" id="KW-1185">Reference proteome</keyword>
<sequence length="215" mass="24116">MLRFQSPSPSVCYASPFLLSYRVPVFIPEVLYVSMLPTFHVSYTSYVPLLGCSSHIQSVLRLLYLELASFHGSYLRPTLRRKSDNSLPTLAEHLLIQELLESKILASCYSAISASWKTTALLLTYDTSKTACFTPTFGCYTLRLLRFSSLRFFFFPAYRGTGKNGPPMNPASLSSYSPIPWIGSNIKTGGGELKSMRLPTPYRPSNLLSRQDKSK</sequence>